<accession>A0A0P6XYS1</accession>
<protein>
    <submittedName>
        <fullName evidence="1">Uncharacterized protein</fullName>
    </submittedName>
</protein>
<dbReference type="EMBL" id="LGHJ01000018">
    <property type="protein sequence ID" value="KPL74243.1"/>
    <property type="molecule type" value="Genomic_DNA"/>
</dbReference>
<sequence length="94" mass="9944">MQPTRNSNGTSSPSFLLGFAPGGGCLAAALLRTPVVSYTTFSPLLPETGSGLFLWPDPAGYPAPGVTRRRALWSADFPQQPKMTAAITRPARLI</sequence>
<organism evidence="1 2">
    <name type="scientific">Bellilinea caldifistulae</name>
    <dbReference type="NCBI Taxonomy" id="360411"/>
    <lineage>
        <taxon>Bacteria</taxon>
        <taxon>Bacillati</taxon>
        <taxon>Chloroflexota</taxon>
        <taxon>Anaerolineae</taxon>
        <taxon>Anaerolineales</taxon>
        <taxon>Anaerolineaceae</taxon>
        <taxon>Bellilinea</taxon>
    </lineage>
</organism>
<evidence type="ECO:0000313" key="1">
    <source>
        <dbReference type="EMBL" id="KPL74243.1"/>
    </source>
</evidence>
<dbReference type="STRING" id="360411.AC812_13150"/>
<gene>
    <name evidence="1" type="ORF">AC812_13150</name>
</gene>
<reference evidence="1 2" key="1">
    <citation type="submission" date="2015-07" db="EMBL/GenBank/DDBJ databases">
        <title>Draft genome of Bellilinea caldifistulae DSM 17877.</title>
        <authorList>
            <person name="Hemp J."/>
            <person name="Ward L.M."/>
            <person name="Pace L.A."/>
            <person name="Fischer W.W."/>
        </authorList>
    </citation>
    <scope>NUCLEOTIDE SEQUENCE [LARGE SCALE GENOMIC DNA]</scope>
    <source>
        <strain evidence="1 2">GOMI-1</strain>
    </source>
</reference>
<dbReference type="AlphaFoldDB" id="A0A0P6XYS1"/>
<dbReference type="Proteomes" id="UP000050514">
    <property type="component" value="Unassembled WGS sequence"/>
</dbReference>
<name>A0A0P6XYS1_9CHLR</name>
<dbReference type="AntiFam" id="ANF00041">
    <property type="entry name" value="Antisense to RNaseP"/>
</dbReference>
<keyword evidence="2" id="KW-1185">Reference proteome</keyword>
<proteinExistence type="predicted"/>
<comment type="caution">
    <text evidence="1">The sequence shown here is derived from an EMBL/GenBank/DDBJ whole genome shotgun (WGS) entry which is preliminary data.</text>
</comment>
<evidence type="ECO:0000313" key="2">
    <source>
        <dbReference type="Proteomes" id="UP000050514"/>
    </source>
</evidence>